<dbReference type="RefSeq" id="WP_237345296.1">
    <property type="nucleotide sequence ID" value="NZ_JABWGX010000009.1"/>
</dbReference>
<gene>
    <name evidence="1" type="ORF">QOZ94_003440</name>
</gene>
<organism evidence="1 2">
    <name type="scientific">Xanthobacter agilis</name>
    <dbReference type="NCBI Taxonomy" id="47492"/>
    <lineage>
        <taxon>Bacteria</taxon>
        <taxon>Pseudomonadati</taxon>
        <taxon>Pseudomonadota</taxon>
        <taxon>Alphaproteobacteria</taxon>
        <taxon>Hyphomicrobiales</taxon>
        <taxon>Xanthobacteraceae</taxon>
        <taxon>Xanthobacter</taxon>
    </lineage>
</organism>
<keyword evidence="2" id="KW-1185">Reference proteome</keyword>
<evidence type="ECO:0000313" key="2">
    <source>
        <dbReference type="Proteomes" id="UP001241747"/>
    </source>
</evidence>
<evidence type="ECO:0000313" key="1">
    <source>
        <dbReference type="EMBL" id="MDQ0506626.1"/>
    </source>
</evidence>
<dbReference type="EMBL" id="JAUSVY010000009">
    <property type="protein sequence ID" value="MDQ0506626.1"/>
    <property type="molecule type" value="Genomic_DNA"/>
</dbReference>
<dbReference type="Pfam" id="PF07277">
    <property type="entry name" value="SapC"/>
    <property type="match status" value="1"/>
</dbReference>
<name>A0ABU0LHL2_XANAG</name>
<comment type="caution">
    <text evidence="1">The sequence shown here is derived from an EMBL/GenBank/DDBJ whole genome shotgun (WGS) entry which is preliminary data.</text>
</comment>
<proteinExistence type="predicted"/>
<dbReference type="InterPro" id="IPR010836">
    <property type="entry name" value="SapC"/>
</dbReference>
<reference evidence="1 2" key="1">
    <citation type="submission" date="2023-07" db="EMBL/GenBank/DDBJ databases">
        <title>Genomic Encyclopedia of Type Strains, Phase IV (KMG-IV): sequencing the most valuable type-strain genomes for metagenomic binning, comparative biology and taxonomic classification.</title>
        <authorList>
            <person name="Goeker M."/>
        </authorList>
    </citation>
    <scope>NUCLEOTIDE SEQUENCE [LARGE SCALE GENOMIC DNA]</scope>
    <source>
        <strain evidence="1 2">DSM 3770</strain>
    </source>
</reference>
<protein>
    <recommendedName>
        <fullName evidence="3">SapC family protein</fullName>
    </recommendedName>
</protein>
<sequence length="259" mass="27963">MADTSSSVAAPHPLFYRAPTLLRFNEHKQFGLRPQVSYRFAAEAAAIPLVGAEFAQAQRHYPIVFASNDEAMPLAVTGLTTGRNLFVDADGAWASGSYVPGYVRRYPFISIAPEAGGTTMLGLDTTSARVSPDAARDGADPLFTSDGKPTQVGSTAMAFCDAYALEYERTRAFTAALRAQDLLVERAARINRPDGGEQVVQGFRLIDEAVFRALPKDVVADFHAKGWLDLIVLHLASQTSWLALLERAEAQAKTASALN</sequence>
<evidence type="ECO:0008006" key="3">
    <source>
        <dbReference type="Google" id="ProtNLM"/>
    </source>
</evidence>
<accession>A0ABU0LHL2</accession>
<dbReference type="Proteomes" id="UP001241747">
    <property type="component" value="Unassembled WGS sequence"/>
</dbReference>